<evidence type="ECO:0000313" key="7">
    <source>
        <dbReference type="EMBL" id="KIL40524.1"/>
    </source>
</evidence>
<comment type="subunit">
    <text evidence="6">Homodecamer.</text>
</comment>
<evidence type="ECO:0000256" key="3">
    <source>
        <dbReference type="ARBA" id="ARBA00022490"/>
    </source>
</evidence>
<dbReference type="SUPFAM" id="SSF102546">
    <property type="entry name" value="RbsD-like"/>
    <property type="match status" value="1"/>
</dbReference>
<dbReference type="HAMAP" id="MF_01661">
    <property type="entry name" value="D_rib_pyranase"/>
    <property type="match status" value="1"/>
</dbReference>
<evidence type="ECO:0000256" key="5">
    <source>
        <dbReference type="ARBA" id="ARBA00023277"/>
    </source>
</evidence>
<keyword evidence="8" id="KW-1185">Reference proteome</keyword>
<keyword evidence="3 6" id="KW-0963">Cytoplasm</keyword>
<protein>
    <recommendedName>
        <fullName evidence="2 6">D-ribose pyranase</fullName>
        <ecNumber evidence="2 6">5.4.99.62</ecNumber>
    </recommendedName>
</protein>
<comment type="caution">
    <text evidence="7">The sequence shown here is derived from an EMBL/GenBank/DDBJ whole genome shotgun (WGS) entry which is preliminary data.</text>
</comment>
<dbReference type="Pfam" id="PF05025">
    <property type="entry name" value="RbsD_FucU"/>
    <property type="match status" value="1"/>
</dbReference>
<proteinExistence type="inferred from homology"/>
<organism evidence="7 8">
    <name type="scientific">Gordoniibacillus kamchatkensis</name>
    <dbReference type="NCBI Taxonomy" id="1590651"/>
    <lineage>
        <taxon>Bacteria</taxon>
        <taxon>Bacillati</taxon>
        <taxon>Bacillota</taxon>
        <taxon>Bacilli</taxon>
        <taxon>Bacillales</taxon>
        <taxon>Paenibacillaceae</taxon>
        <taxon>Gordoniibacillus</taxon>
    </lineage>
</organism>
<dbReference type="EMBL" id="JXAK01000020">
    <property type="protein sequence ID" value="KIL40524.1"/>
    <property type="molecule type" value="Genomic_DNA"/>
</dbReference>
<keyword evidence="4 6" id="KW-0413">Isomerase</keyword>
<comment type="similarity">
    <text evidence="6">Belongs to the RbsD / FucU family. RbsD subfamily.</text>
</comment>
<reference evidence="7 8" key="1">
    <citation type="submission" date="2014-12" db="EMBL/GenBank/DDBJ databases">
        <title>Draft genome sequence of Paenibacillus kamchatkensis strain B-2647.</title>
        <authorList>
            <person name="Karlyshev A.V."/>
            <person name="Kudryashova E.B."/>
        </authorList>
    </citation>
    <scope>NUCLEOTIDE SEQUENCE [LARGE SCALE GENOMIC DNA]</scope>
    <source>
        <strain evidence="7 8">VKM B-2647</strain>
    </source>
</reference>
<accession>A0ABR5AHM4</accession>
<evidence type="ECO:0000256" key="6">
    <source>
        <dbReference type="HAMAP-Rule" id="MF_01661"/>
    </source>
</evidence>
<name>A0ABR5AHM4_9BACL</name>
<dbReference type="NCBIfam" id="NF008761">
    <property type="entry name" value="PRK11797.1"/>
    <property type="match status" value="1"/>
</dbReference>
<dbReference type="RefSeq" id="WP_041048020.1">
    <property type="nucleotide sequence ID" value="NZ_JXAK01000020.1"/>
</dbReference>
<evidence type="ECO:0000256" key="2">
    <source>
        <dbReference type="ARBA" id="ARBA00012862"/>
    </source>
</evidence>
<evidence type="ECO:0000256" key="1">
    <source>
        <dbReference type="ARBA" id="ARBA00000223"/>
    </source>
</evidence>
<dbReference type="EC" id="5.4.99.62" evidence="2 6"/>
<gene>
    <name evidence="6" type="primary">rbsD</name>
    <name evidence="7" type="ORF">SD70_13270</name>
</gene>
<dbReference type="PANTHER" id="PTHR37831">
    <property type="entry name" value="D-RIBOSE PYRANASE"/>
    <property type="match status" value="1"/>
</dbReference>
<comment type="catalytic activity">
    <reaction evidence="1 6">
        <text>beta-D-ribopyranose = beta-D-ribofuranose</text>
        <dbReference type="Rhea" id="RHEA:25432"/>
        <dbReference type="ChEBI" id="CHEBI:27476"/>
        <dbReference type="ChEBI" id="CHEBI:47002"/>
        <dbReference type="EC" id="5.4.99.62"/>
    </reaction>
</comment>
<dbReference type="InterPro" id="IPR007721">
    <property type="entry name" value="RbsD_FucU"/>
</dbReference>
<feature type="binding site" evidence="6">
    <location>
        <position position="28"/>
    </location>
    <ligand>
        <name>substrate</name>
    </ligand>
</feature>
<feature type="active site" description="Proton donor" evidence="6">
    <location>
        <position position="20"/>
    </location>
</feature>
<dbReference type="InterPro" id="IPR023750">
    <property type="entry name" value="RbsD-like_sf"/>
</dbReference>
<comment type="pathway">
    <text evidence="6">Carbohydrate metabolism; D-ribose degradation; D-ribose 5-phosphate from beta-D-ribopyranose: step 1/2.</text>
</comment>
<dbReference type="PANTHER" id="PTHR37831:SF1">
    <property type="entry name" value="D-RIBOSE PYRANASE"/>
    <property type="match status" value="1"/>
</dbReference>
<keyword evidence="5 6" id="KW-0119">Carbohydrate metabolism</keyword>
<comment type="subcellular location">
    <subcellularLocation>
        <location evidence="6">Cytoplasm</location>
    </subcellularLocation>
</comment>
<evidence type="ECO:0000313" key="8">
    <source>
        <dbReference type="Proteomes" id="UP000031967"/>
    </source>
</evidence>
<feature type="binding site" evidence="6">
    <location>
        <position position="98"/>
    </location>
    <ligand>
        <name>substrate</name>
    </ligand>
</feature>
<feature type="binding site" evidence="6">
    <location>
        <begin position="120"/>
        <end position="122"/>
    </location>
    <ligand>
        <name>substrate</name>
    </ligand>
</feature>
<dbReference type="Proteomes" id="UP000031967">
    <property type="component" value="Unassembled WGS sequence"/>
</dbReference>
<evidence type="ECO:0000256" key="4">
    <source>
        <dbReference type="ARBA" id="ARBA00023235"/>
    </source>
</evidence>
<comment type="function">
    <text evidence="6">Catalyzes the interconversion of beta-pyran and beta-furan forms of D-ribose.</text>
</comment>
<sequence>MKKIGTLNSLLSQTISELGHTDKIVICDSGLSIPSHVRRIDLALKNGTPSFMDTLRTVLEEMQVEKYYIAQETRTRNPDIHRQIQTAMSGIAESTLSHEELKLLTHQAKAVIRTGECTPYANIVLESGVIF</sequence>
<dbReference type="Gene3D" id="3.40.1650.10">
    <property type="entry name" value="RbsD-like domain"/>
    <property type="match status" value="1"/>
</dbReference>
<dbReference type="InterPro" id="IPR023064">
    <property type="entry name" value="D-ribose_pyranase"/>
</dbReference>